<sequence length="278" mass="28523">MSSLLRLLPRPPSSLSSAYTGSSDLWLASTACSSSACNSAGASRYDPSQAYPTGQSTSVDYAQGKVDGPIVWDAVSLGAYSIDHQALIAAANVDAEPLSSNFVGVLGLALPLNSQIARIIPPTTGDSPDGAAFSSNLFGITPIATAPPARFLSFALERPGSSKVPSLLAIGRHPPDLVPDPSKIQYAPVVPQSVGSLFWQANVRAITVYANGQPTPVPLPASTTGSAGSPSAILDTGIPLILASPQIAYGIYGALGYSPAADGNWKPLTTFKAFIGKK</sequence>
<feature type="domain" description="Peptidase A1" evidence="2">
    <location>
        <begin position="1"/>
        <end position="278"/>
    </location>
</feature>
<accession>A0A060SUT7</accession>
<dbReference type="GO" id="GO:0004190">
    <property type="term" value="F:aspartic-type endopeptidase activity"/>
    <property type="evidence" value="ECO:0007669"/>
    <property type="project" value="InterPro"/>
</dbReference>
<dbReference type="OrthoDB" id="2747330at2759"/>
<dbReference type="InterPro" id="IPR034164">
    <property type="entry name" value="Pepsin-like_dom"/>
</dbReference>
<dbReference type="STRING" id="5643.A0A060SUT7"/>
<keyword evidence="4" id="KW-1185">Reference proteome</keyword>
<dbReference type="InterPro" id="IPR021109">
    <property type="entry name" value="Peptidase_aspartic_dom_sf"/>
</dbReference>
<dbReference type="PANTHER" id="PTHR47966:SF57">
    <property type="entry name" value="PEPTIDASE A1 DOMAIN-CONTAINING PROTEIN"/>
    <property type="match status" value="1"/>
</dbReference>
<proteinExistence type="inferred from homology"/>
<dbReference type="SUPFAM" id="SSF50630">
    <property type="entry name" value="Acid proteases"/>
    <property type="match status" value="1"/>
</dbReference>
<dbReference type="PANTHER" id="PTHR47966">
    <property type="entry name" value="BETA-SITE APP-CLEAVING ENZYME, ISOFORM A-RELATED"/>
    <property type="match status" value="1"/>
</dbReference>
<dbReference type="CDD" id="cd05471">
    <property type="entry name" value="pepsin_like"/>
    <property type="match status" value="1"/>
</dbReference>
<comment type="caution">
    <text evidence="3">The sequence shown here is derived from an EMBL/GenBank/DDBJ whole genome shotgun (WGS) entry which is preliminary data.</text>
</comment>
<dbReference type="InterPro" id="IPR001461">
    <property type="entry name" value="Aspartic_peptidase_A1"/>
</dbReference>
<dbReference type="InterPro" id="IPR033121">
    <property type="entry name" value="PEPTIDASE_A1"/>
</dbReference>
<evidence type="ECO:0000259" key="2">
    <source>
        <dbReference type="PROSITE" id="PS51767"/>
    </source>
</evidence>
<dbReference type="AlphaFoldDB" id="A0A060SUT7"/>
<organism evidence="3 4">
    <name type="scientific">Pycnoporus cinnabarinus</name>
    <name type="common">Cinnabar-red polypore</name>
    <name type="synonym">Trametes cinnabarina</name>
    <dbReference type="NCBI Taxonomy" id="5643"/>
    <lineage>
        <taxon>Eukaryota</taxon>
        <taxon>Fungi</taxon>
        <taxon>Dikarya</taxon>
        <taxon>Basidiomycota</taxon>
        <taxon>Agaricomycotina</taxon>
        <taxon>Agaricomycetes</taxon>
        <taxon>Polyporales</taxon>
        <taxon>Polyporaceae</taxon>
        <taxon>Trametes</taxon>
    </lineage>
</organism>
<name>A0A060SUT7_PYCCI</name>
<comment type="similarity">
    <text evidence="1">Belongs to the peptidase A1 family.</text>
</comment>
<dbReference type="Pfam" id="PF00026">
    <property type="entry name" value="Asp"/>
    <property type="match status" value="1"/>
</dbReference>
<dbReference type="HOGENOM" id="CLU_1001637_0_0_1"/>
<dbReference type="GO" id="GO:0006508">
    <property type="term" value="P:proteolysis"/>
    <property type="evidence" value="ECO:0007669"/>
    <property type="project" value="InterPro"/>
</dbReference>
<protein>
    <recommendedName>
        <fullName evidence="2">Peptidase A1 domain-containing protein</fullName>
    </recommendedName>
</protein>
<evidence type="ECO:0000313" key="3">
    <source>
        <dbReference type="EMBL" id="CDO75979.1"/>
    </source>
</evidence>
<dbReference type="OMA" id="WDSIQIA"/>
<evidence type="ECO:0000256" key="1">
    <source>
        <dbReference type="ARBA" id="ARBA00007447"/>
    </source>
</evidence>
<reference evidence="3" key="1">
    <citation type="submission" date="2014-01" db="EMBL/GenBank/DDBJ databases">
        <title>The genome of the white-rot fungus Pycnoporus cinnabarinus: a basidiomycete model with a versatile arsenal for lignocellulosic biomass breakdown.</title>
        <authorList>
            <person name="Levasseur A."/>
            <person name="Lomascolo A."/>
            <person name="Ruiz-Duenas F.J."/>
            <person name="Uzan E."/>
            <person name="Piumi F."/>
            <person name="Kues U."/>
            <person name="Ram A.F.J."/>
            <person name="Murat C."/>
            <person name="Haon M."/>
            <person name="Benoit I."/>
            <person name="Arfi Y."/>
            <person name="Chevret D."/>
            <person name="Drula E."/>
            <person name="Kwon M.J."/>
            <person name="Gouret P."/>
            <person name="Lesage-Meessen L."/>
            <person name="Lombard V."/>
            <person name="Mariette J."/>
            <person name="Noirot C."/>
            <person name="Park J."/>
            <person name="Patyshakuliyeva A."/>
            <person name="Wieneger R.A.B."/>
            <person name="Wosten H.A.B."/>
            <person name="Martin F."/>
            <person name="Coutinho P.M."/>
            <person name="de Vries R."/>
            <person name="Martinez A.T."/>
            <person name="Klopp C."/>
            <person name="Pontarotti P."/>
            <person name="Henrissat B."/>
            <person name="Record E."/>
        </authorList>
    </citation>
    <scope>NUCLEOTIDE SEQUENCE [LARGE SCALE GENOMIC DNA]</scope>
    <source>
        <strain evidence="3">BRFM137</strain>
    </source>
</reference>
<dbReference type="Proteomes" id="UP000029665">
    <property type="component" value="Unassembled WGS sequence"/>
</dbReference>
<dbReference type="EMBL" id="CCBP010000317">
    <property type="protein sequence ID" value="CDO75979.1"/>
    <property type="molecule type" value="Genomic_DNA"/>
</dbReference>
<evidence type="ECO:0000313" key="4">
    <source>
        <dbReference type="Proteomes" id="UP000029665"/>
    </source>
</evidence>
<dbReference type="PROSITE" id="PS51767">
    <property type="entry name" value="PEPTIDASE_A1"/>
    <property type="match status" value="1"/>
</dbReference>
<gene>
    <name evidence="3" type="ORF">BN946_scf184981.g4</name>
</gene>
<dbReference type="Gene3D" id="2.40.70.10">
    <property type="entry name" value="Acid Proteases"/>
    <property type="match status" value="2"/>
</dbReference>